<comment type="pathway">
    <text evidence="1">Cofactor biosynthesis; riboflavin biosynthesis.</text>
</comment>
<dbReference type="Pfam" id="PF01872">
    <property type="entry name" value="RibD_C"/>
    <property type="match status" value="1"/>
</dbReference>
<dbReference type="PANTHER" id="PTHR38011:SF7">
    <property type="entry name" value="2,5-DIAMINO-6-RIBOSYLAMINO-4(3H)-PYRIMIDINONE 5'-PHOSPHATE REDUCTASE"/>
    <property type="match status" value="1"/>
</dbReference>
<dbReference type="SUPFAM" id="SSF53597">
    <property type="entry name" value="Dihydrofolate reductase-like"/>
    <property type="match status" value="1"/>
</dbReference>
<accession>A0ABN6Z135</accession>
<dbReference type="InterPro" id="IPR002734">
    <property type="entry name" value="RibDG_C"/>
</dbReference>
<evidence type="ECO:0000313" key="6">
    <source>
        <dbReference type="Proteomes" id="UP001305815"/>
    </source>
</evidence>
<protein>
    <submittedName>
        <fullName evidence="5">5-amino-6-(5-phosphoribosylamino)uracil reductase</fullName>
    </submittedName>
</protein>
<keyword evidence="3" id="KW-0560">Oxidoreductase</keyword>
<organism evidence="5 6">
    <name type="scientific">Claveliimonas bilis</name>
    <dbReference type="NCBI Taxonomy" id="3028070"/>
    <lineage>
        <taxon>Bacteria</taxon>
        <taxon>Bacillati</taxon>
        <taxon>Bacillota</taxon>
        <taxon>Clostridia</taxon>
        <taxon>Lachnospirales</taxon>
        <taxon>Lachnospiraceae</taxon>
        <taxon>Claveliimonas</taxon>
    </lineage>
</organism>
<dbReference type="RefSeq" id="WP_316266432.1">
    <property type="nucleotide sequence ID" value="NZ_AP027742.1"/>
</dbReference>
<keyword evidence="2" id="KW-0521">NADP</keyword>
<evidence type="ECO:0000256" key="3">
    <source>
        <dbReference type="ARBA" id="ARBA00023002"/>
    </source>
</evidence>
<reference evidence="6" key="1">
    <citation type="journal article" date="2023" name="Int. J. Syst. Evol. Microbiol.">
        <title>Claveliimonas bilis gen. nov., sp. nov., deoxycholic acid-producing bacteria isolated from human faeces, and reclassification of Sellimonas monacensis Zenner et al. 2021 as Claveliimonas monacensis comb. nov.</title>
        <authorList>
            <person name="Hisatomi A."/>
            <person name="Kastawa N.W.E.P.G."/>
            <person name="Song I."/>
            <person name="Ohkuma M."/>
            <person name="Fukiya S."/>
            <person name="Sakamoto M."/>
        </authorList>
    </citation>
    <scope>NUCLEOTIDE SEQUENCE [LARGE SCALE GENOMIC DNA]</scope>
    <source>
        <strain evidence="6">12BBH14</strain>
    </source>
</reference>
<evidence type="ECO:0000313" key="5">
    <source>
        <dbReference type="EMBL" id="BDZ76841.1"/>
    </source>
</evidence>
<dbReference type="EMBL" id="AP027742">
    <property type="protein sequence ID" value="BDZ76841.1"/>
    <property type="molecule type" value="Genomic_DNA"/>
</dbReference>
<sequence>MNRPHIICHMMTAVDGRIDCGMTAKLEGVKEYYETLHALNTPTSLSGRVTAQLEMAEEGTFTPEQQDIFGQEGFSKKADAAGYSVVTDTKGTLLWPEQDGSETPLLILTSEQVTKEYLAYLDARNISWIACGKERINLERAVEILADEFGVERMSVVGGGAINAGFLAAGLLDEVSILLAPGIDGRKGMAAAFDGLPMETEPFHLKLSSVESYDDGAVWLRYQVENKK</sequence>
<gene>
    <name evidence="5" type="ORF">Lac1_10240</name>
</gene>
<dbReference type="InterPro" id="IPR024072">
    <property type="entry name" value="DHFR-like_dom_sf"/>
</dbReference>
<keyword evidence="6" id="KW-1185">Reference proteome</keyword>
<evidence type="ECO:0000256" key="1">
    <source>
        <dbReference type="ARBA" id="ARBA00005104"/>
    </source>
</evidence>
<dbReference type="PANTHER" id="PTHR38011">
    <property type="entry name" value="DIHYDROFOLATE REDUCTASE FAMILY PROTEIN (AFU_ORTHOLOGUE AFUA_8G06820)"/>
    <property type="match status" value="1"/>
</dbReference>
<dbReference type="Gene3D" id="3.40.430.10">
    <property type="entry name" value="Dihydrofolate Reductase, subunit A"/>
    <property type="match status" value="1"/>
</dbReference>
<name>A0ABN6Z135_9FIRM</name>
<evidence type="ECO:0000259" key="4">
    <source>
        <dbReference type="Pfam" id="PF01872"/>
    </source>
</evidence>
<evidence type="ECO:0000256" key="2">
    <source>
        <dbReference type="ARBA" id="ARBA00022857"/>
    </source>
</evidence>
<dbReference type="InterPro" id="IPR050765">
    <property type="entry name" value="Riboflavin_Biosynth_HTPR"/>
</dbReference>
<proteinExistence type="predicted"/>
<feature type="domain" description="Bacterial bifunctional deaminase-reductase C-terminal" evidence="4">
    <location>
        <begin position="4"/>
        <end position="218"/>
    </location>
</feature>
<dbReference type="Proteomes" id="UP001305815">
    <property type="component" value="Chromosome"/>
</dbReference>